<evidence type="ECO:0000313" key="2">
    <source>
        <dbReference type="EMBL" id="TGD44672.1"/>
    </source>
</evidence>
<name>A0ABY2KPM5_9RHOB</name>
<sequence length="114" mass="12387">MKLDCEMTPDLLIVRVRQPRIDAAGAIDFKDRMRDLTAAARGRVVLDLSCVTFIDSSGLGAVVAVRKSLGPDRPLELAALTPSVDKVFRLTRMDSVFTIHPDVPGLAGNIRDVV</sequence>
<evidence type="ECO:0000313" key="3">
    <source>
        <dbReference type="Proteomes" id="UP000297741"/>
    </source>
</evidence>
<dbReference type="Gene3D" id="3.30.750.24">
    <property type="entry name" value="STAS domain"/>
    <property type="match status" value="1"/>
</dbReference>
<keyword evidence="3" id="KW-1185">Reference proteome</keyword>
<protein>
    <submittedName>
        <fullName evidence="2">Anti-sigma factor antagonist</fullName>
    </submittedName>
</protein>
<dbReference type="InterPro" id="IPR002645">
    <property type="entry name" value="STAS_dom"/>
</dbReference>
<dbReference type="PROSITE" id="PS50801">
    <property type="entry name" value="STAS"/>
    <property type="match status" value="1"/>
</dbReference>
<gene>
    <name evidence="2" type="ORF">EEB11_03610</name>
</gene>
<dbReference type="RefSeq" id="WP_135429051.1">
    <property type="nucleotide sequence ID" value="NZ_RPEM01000002.1"/>
</dbReference>
<dbReference type="PANTHER" id="PTHR33495">
    <property type="entry name" value="ANTI-SIGMA FACTOR ANTAGONIST TM_1081-RELATED-RELATED"/>
    <property type="match status" value="1"/>
</dbReference>
<feature type="domain" description="STAS" evidence="1">
    <location>
        <begin position="21"/>
        <end position="114"/>
    </location>
</feature>
<evidence type="ECO:0000259" key="1">
    <source>
        <dbReference type="PROSITE" id="PS50801"/>
    </source>
</evidence>
<dbReference type="PANTHER" id="PTHR33495:SF2">
    <property type="entry name" value="ANTI-SIGMA FACTOR ANTAGONIST TM_1081-RELATED"/>
    <property type="match status" value="1"/>
</dbReference>
<accession>A0ABY2KPM5</accession>
<dbReference type="Proteomes" id="UP000297741">
    <property type="component" value="Unassembled WGS sequence"/>
</dbReference>
<dbReference type="CDD" id="cd07043">
    <property type="entry name" value="STAS_anti-anti-sigma_factors"/>
    <property type="match status" value="1"/>
</dbReference>
<dbReference type="InterPro" id="IPR036513">
    <property type="entry name" value="STAS_dom_sf"/>
</dbReference>
<comment type="caution">
    <text evidence="2">The sequence shown here is derived from an EMBL/GenBank/DDBJ whole genome shotgun (WGS) entry which is preliminary data.</text>
</comment>
<reference evidence="2 3" key="1">
    <citation type="submission" date="2018-11" db="EMBL/GenBank/DDBJ databases">
        <title>Tabrizicola sp. isolated from sediment of alpine lake.</title>
        <authorList>
            <person name="Liu Z."/>
        </authorList>
    </citation>
    <scope>NUCLEOTIDE SEQUENCE [LARGE SCALE GENOMIC DNA]</scope>
    <source>
        <strain evidence="2 3">DRYC-M-16</strain>
    </source>
</reference>
<dbReference type="Pfam" id="PF01740">
    <property type="entry name" value="STAS"/>
    <property type="match status" value="1"/>
</dbReference>
<organism evidence="2 3">
    <name type="scientific">Pseudotabrizicola sediminis</name>
    <dbReference type="NCBI Taxonomy" id="2486418"/>
    <lineage>
        <taxon>Bacteria</taxon>
        <taxon>Pseudomonadati</taxon>
        <taxon>Pseudomonadota</taxon>
        <taxon>Alphaproteobacteria</taxon>
        <taxon>Rhodobacterales</taxon>
        <taxon>Paracoccaceae</taxon>
        <taxon>Pseudotabrizicola</taxon>
    </lineage>
</organism>
<proteinExistence type="predicted"/>
<dbReference type="EMBL" id="RPEM01000002">
    <property type="protein sequence ID" value="TGD44672.1"/>
    <property type="molecule type" value="Genomic_DNA"/>
</dbReference>
<dbReference type="SUPFAM" id="SSF52091">
    <property type="entry name" value="SpoIIaa-like"/>
    <property type="match status" value="1"/>
</dbReference>